<evidence type="ECO:0000313" key="10">
    <source>
        <dbReference type="EMBL" id="SDM63927.1"/>
    </source>
</evidence>
<keyword evidence="6" id="KW-0175">Coiled coil</keyword>
<reference evidence="10 11" key="1">
    <citation type="submission" date="2016-10" db="EMBL/GenBank/DDBJ databases">
        <authorList>
            <person name="de Groot N.N."/>
        </authorList>
    </citation>
    <scope>NUCLEOTIDE SEQUENCE [LARGE SCALE GENOMIC DNA]</scope>
    <source>
        <strain evidence="10 11">DSM 25186</strain>
    </source>
</reference>
<dbReference type="Proteomes" id="UP000198510">
    <property type="component" value="Unassembled WGS sequence"/>
</dbReference>
<sequence>MLLLSALAISLTALYSIRVRGQKEIDSFQEAQLEVTRQSLRDLVSTAYDLIQLHHQQSEDPTQVLAAIRQLPAYTQDSTAATLDDATLLAMYGEQGREALLQRALATLAALRFDGEEGYFWVTDNQLPYPTMLMHAEKPANAGKVMSDSQYNVEKTQGLNIYQKRVALCQASGEGFVEYYIEKPGITQKFSKLSFSRLYPPLGWVVSTGIYIDQIEAMVALKQREVNQELKRITVMLVLLTLSVVSLAAFLIYRFSHRLSRDISSIQRTLKELALGKIVEPLCLDRTDELHLITGSVNDLITGFNQYSGFAKQIGEGNMGEVFQPLSEEDVLGNELLQMRDKLQQNAEEAERRTWASTGLADLSEILRKQESDLAPLGDHLLRHLATYLKINQGVLYLVADQEEEPRMQLLSCYAYGRKKFTKGSIALGEGLVGQCWFEKQALVLSEIPEDYVAITSGTGQALPRNIVILPLLYNEAVLGVLELASFRALLPHEIEFLEQISTSIGATISSVRINAQTKALLEESRTLAEELQAQEEELRQNQEEMVATNEEMQRIQRELQEENQHLRAEIAQLTTKPAATTTPEV</sequence>
<evidence type="ECO:0000259" key="8">
    <source>
        <dbReference type="SMART" id="SM00065"/>
    </source>
</evidence>
<evidence type="ECO:0000256" key="3">
    <source>
        <dbReference type="ARBA" id="ARBA00022692"/>
    </source>
</evidence>
<dbReference type="SUPFAM" id="SSF55781">
    <property type="entry name" value="GAF domain-like"/>
    <property type="match status" value="1"/>
</dbReference>
<dbReference type="Gene3D" id="3.30.450.20">
    <property type="entry name" value="PAS domain"/>
    <property type="match status" value="1"/>
</dbReference>
<feature type="domain" description="GAF" evidence="8">
    <location>
        <begin position="373"/>
        <end position="519"/>
    </location>
</feature>
<comment type="subcellular location">
    <subcellularLocation>
        <location evidence="1">Cell membrane</location>
        <topology evidence="1">Multi-pass membrane protein</topology>
    </subcellularLocation>
</comment>
<keyword evidence="3 7" id="KW-0812">Transmembrane</keyword>
<dbReference type="EMBL" id="FNFO01000018">
    <property type="protein sequence ID" value="SDM63927.1"/>
    <property type="molecule type" value="Genomic_DNA"/>
</dbReference>
<keyword evidence="11" id="KW-1185">Reference proteome</keyword>
<keyword evidence="5 7" id="KW-0472">Membrane</keyword>
<evidence type="ECO:0000256" key="7">
    <source>
        <dbReference type="SAM" id="Phobius"/>
    </source>
</evidence>
<feature type="transmembrane region" description="Helical" evidence="7">
    <location>
        <begin position="233"/>
        <end position="253"/>
    </location>
</feature>
<dbReference type="SMART" id="SM01049">
    <property type="entry name" value="Cache_2"/>
    <property type="match status" value="1"/>
</dbReference>
<dbReference type="InterPro" id="IPR033480">
    <property type="entry name" value="sCache_2"/>
</dbReference>
<dbReference type="SMART" id="SM00065">
    <property type="entry name" value="GAF"/>
    <property type="match status" value="1"/>
</dbReference>
<dbReference type="InterPro" id="IPR003018">
    <property type="entry name" value="GAF"/>
</dbReference>
<dbReference type="InterPro" id="IPR029016">
    <property type="entry name" value="GAF-like_dom_sf"/>
</dbReference>
<feature type="coiled-coil region" evidence="6">
    <location>
        <begin position="515"/>
        <end position="577"/>
    </location>
</feature>
<dbReference type="InterPro" id="IPR004010">
    <property type="entry name" value="Double_Cache_2"/>
</dbReference>
<dbReference type="Pfam" id="PF08269">
    <property type="entry name" value="dCache_2"/>
    <property type="match status" value="1"/>
</dbReference>
<accession>A0A1G9UVU8</accession>
<evidence type="ECO:0000256" key="1">
    <source>
        <dbReference type="ARBA" id="ARBA00004651"/>
    </source>
</evidence>
<keyword evidence="4 7" id="KW-1133">Transmembrane helix</keyword>
<name>A0A1G9UVU8_9BACT</name>
<evidence type="ECO:0000256" key="2">
    <source>
        <dbReference type="ARBA" id="ARBA00022475"/>
    </source>
</evidence>
<dbReference type="Gene3D" id="3.30.450.40">
    <property type="match status" value="1"/>
</dbReference>
<evidence type="ECO:0000259" key="9">
    <source>
        <dbReference type="SMART" id="SM01049"/>
    </source>
</evidence>
<dbReference type="Pfam" id="PF13185">
    <property type="entry name" value="GAF_2"/>
    <property type="match status" value="1"/>
</dbReference>
<dbReference type="Gene3D" id="6.10.340.10">
    <property type="match status" value="1"/>
</dbReference>
<feature type="domain" description="Single Cache" evidence="9">
    <location>
        <begin position="29"/>
        <end position="163"/>
    </location>
</feature>
<proteinExistence type="predicted"/>
<evidence type="ECO:0000256" key="6">
    <source>
        <dbReference type="SAM" id="Coils"/>
    </source>
</evidence>
<dbReference type="STRING" id="1075417.SAMN05421823_1187"/>
<evidence type="ECO:0000256" key="5">
    <source>
        <dbReference type="ARBA" id="ARBA00023136"/>
    </source>
</evidence>
<evidence type="ECO:0000256" key="4">
    <source>
        <dbReference type="ARBA" id="ARBA00022989"/>
    </source>
</evidence>
<evidence type="ECO:0000313" key="11">
    <source>
        <dbReference type="Proteomes" id="UP000198510"/>
    </source>
</evidence>
<organism evidence="10 11">
    <name type="scientific">Catalinimonas alkaloidigena</name>
    <dbReference type="NCBI Taxonomy" id="1075417"/>
    <lineage>
        <taxon>Bacteria</taxon>
        <taxon>Pseudomonadati</taxon>
        <taxon>Bacteroidota</taxon>
        <taxon>Cytophagia</taxon>
        <taxon>Cytophagales</taxon>
        <taxon>Catalimonadaceae</taxon>
        <taxon>Catalinimonas</taxon>
    </lineage>
</organism>
<protein>
    <submittedName>
        <fullName evidence="10">HAMP domain-containing protein</fullName>
    </submittedName>
</protein>
<keyword evidence="2" id="KW-1003">Cell membrane</keyword>
<gene>
    <name evidence="10" type="ORF">SAMN05421823_1187</name>
</gene>
<dbReference type="AlphaFoldDB" id="A0A1G9UVU8"/>
<dbReference type="GO" id="GO:0005886">
    <property type="term" value="C:plasma membrane"/>
    <property type="evidence" value="ECO:0007669"/>
    <property type="project" value="UniProtKB-SubCell"/>
</dbReference>